<evidence type="ECO:0008006" key="3">
    <source>
        <dbReference type="Google" id="ProtNLM"/>
    </source>
</evidence>
<proteinExistence type="predicted"/>
<dbReference type="EMBL" id="UINC01001693">
    <property type="protein sequence ID" value="SUZ86676.1"/>
    <property type="molecule type" value="Genomic_DNA"/>
</dbReference>
<keyword evidence="1" id="KW-0472">Membrane</keyword>
<evidence type="ECO:0000256" key="1">
    <source>
        <dbReference type="SAM" id="Phobius"/>
    </source>
</evidence>
<dbReference type="Pfam" id="PF04238">
    <property type="entry name" value="DUF420"/>
    <property type="match status" value="1"/>
</dbReference>
<dbReference type="PANTHER" id="PTHR37692">
    <property type="entry name" value="HYPOTHETICAL MEMBRANE SPANNING PROTEIN"/>
    <property type="match status" value="1"/>
</dbReference>
<accession>A0A381R4I7</accession>
<gene>
    <name evidence="2" type="ORF">METZ01_LOCUS39530</name>
</gene>
<feature type="transmembrane region" description="Helical" evidence="1">
    <location>
        <begin position="82"/>
        <end position="107"/>
    </location>
</feature>
<protein>
    <recommendedName>
        <fullName evidence="3">DUF420 domain-containing protein</fullName>
    </recommendedName>
</protein>
<organism evidence="2">
    <name type="scientific">marine metagenome</name>
    <dbReference type="NCBI Taxonomy" id="408172"/>
    <lineage>
        <taxon>unclassified sequences</taxon>
        <taxon>metagenomes</taxon>
        <taxon>ecological metagenomes</taxon>
    </lineage>
</organism>
<dbReference type="InterPro" id="IPR007352">
    <property type="entry name" value="DUF420"/>
</dbReference>
<name>A0A381R4I7_9ZZZZ</name>
<feature type="transmembrane region" description="Helical" evidence="1">
    <location>
        <begin position="119"/>
        <end position="141"/>
    </location>
</feature>
<keyword evidence="1" id="KW-0812">Transmembrane</keyword>
<evidence type="ECO:0000313" key="2">
    <source>
        <dbReference type="EMBL" id="SUZ86676.1"/>
    </source>
</evidence>
<dbReference type="AlphaFoldDB" id="A0A381R4I7"/>
<sequence length="148" mass="17400">MPEKLSIFGEWAYFLPHINAIINSLTSLILLLSLYMIKIKNIGMHKYLMTIAFFLGSIFLLSYIIYHSSVESTVYAGNYKSIYYFFLVSHISFSIIVVPFVLYAFYYSLSNQIIKHKKLVKFTFPIWLYVSISGVIVYYMISEFYKQL</sequence>
<feature type="transmembrane region" description="Helical" evidence="1">
    <location>
        <begin position="12"/>
        <end position="35"/>
    </location>
</feature>
<dbReference type="PANTHER" id="PTHR37692:SF1">
    <property type="entry name" value="DUF420 DOMAIN-CONTAINING PROTEIN"/>
    <property type="match status" value="1"/>
</dbReference>
<keyword evidence="1" id="KW-1133">Transmembrane helix</keyword>
<feature type="transmembrane region" description="Helical" evidence="1">
    <location>
        <begin position="47"/>
        <end position="66"/>
    </location>
</feature>
<reference evidence="2" key="1">
    <citation type="submission" date="2018-05" db="EMBL/GenBank/DDBJ databases">
        <authorList>
            <person name="Lanie J.A."/>
            <person name="Ng W.-L."/>
            <person name="Kazmierczak K.M."/>
            <person name="Andrzejewski T.M."/>
            <person name="Davidsen T.M."/>
            <person name="Wayne K.J."/>
            <person name="Tettelin H."/>
            <person name="Glass J.I."/>
            <person name="Rusch D."/>
            <person name="Podicherti R."/>
            <person name="Tsui H.-C.T."/>
            <person name="Winkler M.E."/>
        </authorList>
    </citation>
    <scope>NUCLEOTIDE SEQUENCE</scope>
</reference>